<evidence type="ECO:0000313" key="2">
    <source>
        <dbReference type="Proteomes" id="UP000304953"/>
    </source>
</evidence>
<proteinExistence type="predicted"/>
<comment type="caution">
    <text evidence="1">The sequence shown here is derived from an EMBL/GenBank/DDBJ whole genome shotgun (WGS) entry which is preliminary data.</text>
</comment>
<keyword evidence="2" id="KW-1185">Reference proteome</keyword>
<sequence>MRTVTLYIAMSLDGYIADRNGTVDWLHGQSSDAENIDTYSDFVKNIDTVVMGWNTYHQVATELSPEEWVYQELTSYVITHRELPSTENIKFVQDNPCKIVRKLKQDQGKGIWLCGGSNVIQPLLQNDLIDEYYISVIPVILGSGIRLFEEIPNEIKLRLVRSQTYNGIMELVYVCR</sequence>
<gene>
    <name evidence="1" type="ORF">E5329_05140</name>
</gene>
<protein>
    <submittedName>
        <fullName evidence="1">Dihydrofolate reductase</fullName>
    </submittedName>
</protein>
<dbReference type="Proteomes" id="UP000304953">
    <property type="component" value="Unassembled WGS sequence"/>
</dbReference>
<dbReference type="EMBL" id="SRYA01000008">
    <property type="protein sequence ID" value="TGY97296.1"/>
    <property type="molecule type" value="Genomic_DNA"/>
</dbReference>
<organism evidence="1 2">
    <name type="scientific">Petralouisia muris</name>
    <dbReference type="NCBI Taxonomy" id="3032872"/>
    <lineage>
        <taxon>Bacteria</taxon>
        <taxon>Bacillati</taxon>
        <taxon>Bacillota</taxon>
        <taxon>Clostridia</taxon>
        <taxon>Lachnospirales</taxon>
        <taxon>Lachnospiraceae</taxon>
        <taxon>Petralouisia</taxon>
    </lineage>
</organism>
<reference evidence="1" key="1">
    <citation type="submission" date="2019-04" db="EMBL/GenBank/DDBJ databases">
        <title>Microbes associate with the intestines of laboratory mice.</title>
        <authorList>
            <person name="Navarre W."/>
            <person name="Wong E."/>
            <person name="Huang K."/>
            <person name="Tropini C."/>
            <person name="Ng K."/>
            <person name="Yu B."/>
        </authorList>
    </citation>
    <scope>NUCLEOTIDE SEQUENCE</scope>
    <source>
        <strain evidence="1">NM01_1-7b</strain>
    </source>
</reference>
<name>A0AC61S0A1_9FIRM</name>
<evidence type="ECO:0000313" key="1">
    <source>
        <dbReference type="EMBL" id="TGY97296.1"/>
    </source>
</evidence>
<accession>A0AC61S0A1</accession>